<comment type="caution">
    <text evidence="1">The sequence shown here is derived from an EMBL/GenBank/DDBJ whole genome shotgun (WGS) entry which is preliminary data.</text>
</comment>
<evidence type="ECO:0000313" key="1">
    <source>
        <dbReference type="EMBL" id="KRL54662.1"/>
    </source>
</evidence>
<dbReference type="Proteomes" id="UP000051697">
    <property type="component" value="Unassembled WGS sequence"/>
</dbReference>
<name>A0A0R1RCX5_9LACO</name>
<dbReference type="KEGG" id="lol:LACOL_1120"/>
<sequence>MRLIDFNTSTADLTGTHIVNVEINHQTHPVSELNLGPNGQIILIENIKLKPLTLNQFQARVSQLNPDEHLYFHNLDTRIFGYRLDKNNILLG</sequence>
<dbReference type="PATRIC" id="fig|1423778.4.peg.1496"/>
<evidence type="ECO:0000313" key="2">
    <source>
        <dbReference type="Proteomes" id="UP000051697"/>
    </source>
</evidence>
<dbReference type="RefSeq" id="WP_057890390.1">
    <property type="nucleotide sequence ID" value="NZ_AZFE01000032.1"/>
</dbReference>
<dbReference type="STRING" id="1423778.FC70_GL001460"/>
<accession>A0A0R1RCX5</accession>
<dbReference type="AlphaFoldDB" id="A0A0R1RCX5"/>
<dbReference type="OrthoDB" id="2249034at2"/>
<gene>
    <name evidence="1" type="ORF">FC70_GL001460</name>
</gene>
<keyword evidence="2" id="KW-1185">Reference proteome</keyword>
<reference evidence="1 2" key="1">
    <citation type="journal article" date="2015" name="Genome Announc.">
        <title>Expanding the biotechnology potential of lactobacilli through comparative genomics of 213 strains and associated genera.</title>
        <authorList>
            <person name="Sun Z."/>
            <person name="Harris H.M."/>
            <person name="McCann A."/>
            <person name="Guo C."/>
            <person name="Argimon S."/>
            <person name="Zhang W."/>
            <person name="Yang X."/>
            <person name="Jeffery I.B."/>
            <person name="Cooney J.C."/>
            <person name="Kagawa T.F."/>
            <person name="Liu W."/>
            <person name="Song Y."/>
            <person name="Salvetti E."/>
            <person name="Wrobel A."/>
            <person name="Rasinkangas P."/>
            <person name="Parkhill J."/>
            <person name="Rea M.C."/>
            <person name="O'Sullivan O."/>
            <person name="Ritari J."/>
            <person name="Douillard F.P."/>
            <person name="Paul Ross R."/>
            <person name="Yang R."/>
            <person name="Briner A.E."/>
            <person name="Felis G.E."/>
            <person name="de Vos W.M."/>
            <person name="Barrangou R."/>
            <person name="Klaenhammer T.R."/>
            <person name="Caufield P.W."/>
            <person name="Cui Y."/>
            <person name="Zhang H."/>
            <person name="O'Toole P.W."/>
        </authorList>
    </citation>
    <scope>NUCLEOTIDE SEQUENCE [LARGE SCALE GENOMIC DNA]</scope>
    <source>
        <strain evidence="1 2">DSM 15707</strain>
    </source>
</reference>
<protein>
    <submittedName>
        <fullName evidence="1">Uncharacterized protein</fullName>
    </submittedName>
</protein>
<dbReference type="EMBL" id="AZFE01000032">
    <property type="protein sequence ID" value="KRL54662.1"/>
    <property type="molecule type" value="Genomic_DNA"/>
</dbReference>
<proteinExistence type="predicted"/>
<organism evidence="1 2">
    <name type="scientific">Paucilactobacillus oligofermentans DSM 15707 = LMG 22743</name>
    <dbReference type="NCBI Taxonomy" id="1423778"/>
    <lineage>
        <taxon>Bacteria</taxon>
        <taxon>Bacillati</taxon>
        <taxon>Bacillota</taxon>
        <taxon>Bacilli</taxon>
        <taxon>Lactobacillales</taxon>
        <taxon>Lactobacillaceae</taxon>
        <taxon>Paucilactobacillus</taxon>
    </lineage>
</organism>